<evidence type="ECO:0008006" key="4">
    <source>
        <dbReference type="Google" id="ProtNLM"/>
    </source>
</evidence>
<reference evidence="2" key="1">
    <citation type="submission" date="2021-03" db="EMBL/GenBank/DDBJ databases">
        <authorList>
            <person name="So Y."/>
        </authorList>
    </citation>
    <scope>NUCLEOTIDE SEQUENCE</scope>
    <source>
        <strain evidence="2">SG15</strain>
    </source>
</reference>
<feature type="region of interest" description="Disordered" evidence="1">
    <location>
        <begin position="114"/>
        <end position="200"/>
    </location>
</feature>
<gene>
    <name evidence="2" type="ORF">J5Y10_09685</name>
</gene>
<accession>A0A940S486</accession>
<keyword evidence="3" id="KW-1185">Reference proteome</keyword>
<evidence type="ECO:0000313" key="3">
    <source>
        <dbReference type="Proteomes" id="UP000677537"/>
    </source>
</evidence>
<dbReference type="EMBL" id="JAGIZA010000005">
    <property type="protein sequence ID" value="MBP0493046.1"/>
    <property type="molecule type" value="Genomic_DNA"/>
</dbReference>
<name>A0A940S486_9PROT</name>
<dbReference type="Proteomes" id="UP000677537">
    <property type="component" value="Unassembled WGS sequence"/>
</dbReference>
<evidence type="ECO:0000256" key="1">
    <source>
        <dbReference type="SAM" id="MobiDB-lite"/>
    </source>
</evidence>
<evidence type="ECO:0000313" key="2">
    <source>
        <dbReference type="EMBL" id="MBP0493046.1"/>
    </source>
</evidence>
<comment type="caution">
    <text evidence="2">The sequence shown here is derived from an EMBL/GenBank/DDBJ whole genome shotgun (WGS) entry which is preliminary data.</text>
</comment>
<feature type="compositionally biased region" description="Low complexity" evidence="1">
    <location>
        <begin position="177"/>
        <end position="186"/>
    </location>
</feature>
<organism evidence="2 3">
    <name type="scientific">Roseomonas indoligenes</name>
    <dbReference type="NCBI Taxonomy" id="2820811"/>
    <lineage>
        <taxon>Bacteria</taxon>
        <taxon>Pseudomonadati</taxon>
        <taxon>Pseudomonadota</taxon>
        <taxon>Alphaproteobacteria</taxon>
        <taxon>Acetobacterales</taxon>
        <taxon>Roseomonadaceae</taxon>
        <taxon>Roseomonas</taxon>
    </lineage>
</organism>
<feature type="compositionally biased region" description="Acidic residues" evidence="1">
    <location>
        <begin position="124"/>
        <end position="136"/>
    </location>
</feature>
<protein>
    <recommendedName>
        <fullName evidence="4">DUF1376 domain-containing protein</fullName>
    </recommendedName>
</protein>
<feature type="region of interest" description="Disordered" evidence="1">
    <location>
        <begin position="287"/>
        <end position="326"/>
    </location>
</feature>
<dbReference type="RefSeq" id="WP_209373073.1">
    <property type="nucleotide sequence ID" value="NZ_JAGIZA010000005.1"/>
</dbReference>
<proteinExistence type="predicted"/>
<sequence length="352" mass="38370">MARIRSIHPGIFTDEAFMELTVEAPLAIPLLLGLWTEADDQGVFQARALTLKARILPAAAVPVEPLLAELERRNFIRRFTSEGREYGAVRNFQRYQRPKKPKITHPIPTELLSYVGRNTTGSELGDDEGGDEEEPGGDQVGGVPHQFPTGGEICSQREEGGGRKKKRASLSSPGGDAPAPSEGFEAAPPPPETAATEPTPVTSAVEAWNTICGPALGTVRKVTDGRRRAIAARLREDFAGDPAQWEAYLRRIVASTFLTGGGGRDWRANLDWAVKAGSVVQVLEGKYDDRGGQASPPKPARALDERYWDRPPSAVRQLPKPTLQTPERLAWDEAQFNRSAPHPVTRRSYAAA</sequence>
<feature type="region of interest" description="Disordered" evidence="1">
    <location>
        <begin position="333"/>
        <end position="352"/>
    </location>
</feature>
<dbReference type="AlphaFoldDB" id="A0A940S486"/>